<feature type="compositionally biased region" description="Basic and acidic residues" evidence="2">
    <location>
        <begin position="291"/>
        <end position="320"/>
    </location>
</feature>
<dbReference type="EMBL" id="CAACVG010011618">
    <property type="protein sequence ID" value="VEN58454.1"/>
    <property type="molecule type" value="Genomic_DNA"/>
</dbReference>
<keyword evidence="1" id="KW-0175">Coiled coil</keyword>
<evidence type="ECO:0000256" key="1">
    <source>
        <dbReference type="SAM" id="Coils"/>
    </source>
</evidence>
<evidence type="ECO:0000313" key="4">
    <source>
        <dbReference type="Proteomes" id="UP000410492"/>
    </source>
</evidence>
<evidence type="ECO:0000313" key="3">
    <source>
        <dbReference type="EMBL" id="VEN58454.1"/>
    </source>
</evidence>
<protein>
    <submittedName>
        <fullName evidence="3">Uncharacterized protein</fullName>
    </submittedName>
</protein>
<feature type="coiled-coil region" evidence="1">
    <location>
        <begin position="151"/>
        <end position="234"/>
    </location>
</feature>
<keyword evidence="4" id="KW-1185">Reference proteome</keyword>
<feature type="region of interest" description="Disordered" evidence="2">
    <location>
        <begin position="291"/>
        <end position="321"/>
    </location>
</feature>
<sequence length="468" mass="54235">MKSGDGITFSNAIKVYQIRTQSRTHTTFERNKNYEEFRDVYNAVLRGKKNYVKDVKKIPPTRTNVTARPAIDIKTVRVEVPAFGTENAIVPLKEKLPTKPSSSLKPILKNKVSKDACVATQDIVKKLKAIEKVIEKKASANTIKRCPTVFLQQTHQELDVAEKQLEEIKNMMEKRQEEEEKLKQLQQQQEKAKKVKSVVSYRPKSKTRHNECVSKKYMTTISMMKQKLEQLEKKYFSKPRVVYKSVNDTFTQFSNVEVLYENSRYPEDTKMDDALKGIINELDDMVNADKDKEAKPRDLSFQKPQDVEPKRTEHKSRPVERNNSISRLIDVSEAHLKKYQAMRQEIIDVEAFCQKICNLSKDSEAQLEKQPQKKPDVDERPIHVIPRHERETKSVFDDTNLQHSVMKSSYLMKEFKIEPSVKMTSGTDPLSRSKRRFRDMSRREGSITALINSLNSALENSIYSNAEI</sequence>
<proteinExistence type="predicted"/>
<evidence type="ECO:0000256" key="2">
    <source>
        <dbReference type="SAM" id="MobiDB-lite"/>
    </source>
</evidence>
<name>A0A653DE25_CALMS</name>
<dbReference type="OrthoDB" id="6718962at2759"/>
<dbReference type="AlphaFoldDB" id="A0A653DE25"/>
<dbReference type="Proteomes" id="UP000410492">
    <property type="component" value="Unassembled WGS sequence"/>
</dbReference>
<reference evidence="3 4" key="1">
    <citation type="submission" date="2019-01" db="EMBL/GenBank/DDBJ databases">
        <authorList>
            <person name="Sayadi A."/>
        </authorList>
    </citation>
    <scope>NUCLEOTIDE SEQUENCE [LARGE SCALE GENOMIC DNA]</scope>
</reference>
<gene>
    <name evidence="3" type="ORF">CALMAC_LOCUS16821</name>
</gene>
<organism evidence="3 4">
    <name type="scientific">Callosobruchus maculatus</name>
    <name type="common">Southern cowpea weevil</name>
    <name type="synonym">Pulse bruchid</name>
    <dbReference type="NCBI Taxonomy" id="64391"/>
    <lineage>
        <taxon>Eukaryota</taxon>
        <taxon>Metazoa</taxon>
        <taxon>Ecdysozoa</taxon>
        <taxon>Arthropoda</taxon>
        <taxon>Hexapoda</taxon>
        <taxon>Insecta</taxon>
        <taxon>Pterygota</taxon>
        <taxon>Neoptera</taxon>
        <taxon>Endopterygota</taxon>
        <taxon>Coleoptera</taxon>
        <taxon>Polyphaga</taxon>
        <taxon>Cucujiformia</taxon>
        <taxon>Chrysomeloidea</taxon>
        <taxon>Chrysomelidae</taxon>
        <taxon>Bruchinae</taxon>
        <taxon>Bruchini</taxon>
        <taxon>Callosobruchus</taxon>
    </lineage>
</organism>
<accession>A0A653DE25</accession>